<keyword evidence="3" id="KW-1185">Reference proteome</keyword>
<evidence type="ECO:0000313" key="2">
    <source>
        <dbReference type="EMBL" id="RXN34828.1"/>
    </source>
</evidence>
<name>A0A498NSS2_LABRO</name>
<dbReference type="STRING" id="84645.A0A498NSS2"/>
<comment type="caution">
    <text evidence="2">The sequence shown here is derived from an EMBL/GenBank/DDBJ whole genome shotgun (WGS) entry which is preliminary data.</text>
</comment>
<dbReference type="Proteomes" id="UP000290572">
    <property type="component" value="Unassembled WGS sequence"/>
</dbReference>
<dbReference type="PANTHER" id="PTHR21588">
    <property type="entry name" value="COILED-COIL-HELIX-COILED-COIL-HELIX DOMAIN CONTAINING 6"/>
    <property type="match status" value="1"/>
</dbReference>
<organism evidence="2 3">
    <name type="scientific">Labeo rohita</name>
    <name type="common">Indian major carp</name>
    <name type="synonym">Cyprinus rohita</name>
    <dbReference type="NCBI Taxonomy" id="84645"/>
    <lineage>
        <taxon>Eukaryota</taxon>
        <taxon>Metazoa</taxon>
        <taxon>Chordata</taxon>
        <taxon>Craniata</taxon>
        <taxon>Vertebrata</taxon>
        <taxon>Euteleostomi</taxon>
        <taxon>Actinopterygii</taxon>
        <taxon>Neopterygii</taxon>
        <taxon>Teleostei</taxon>
        <taxon>Ostariophysi</taxon>
        <taxon>Cypriniformes</taxon>
        <taxon>Cyprinidae</taxon>
        <taxon>Labeoninae</taxon>
        <taxon>Labeonini</taxon>
        <taxon>Labeo</taxon>
    </lineage>
</organism>
<evidence type="ECO:0000313" key="3">
    <source>
        <dbReference type="Proteomes" id="UP000290572"/>
    </source>
</evidence>
<dbReference type="GO" id="GO:0007007">
    <property type="term" value="P:inner mitochondrial membrane organization"/>
    <property type="evidence" value="ECO:0007669"/>
    <property type="project" value="TreeGrafter"/>
</dbReference>
<dbReference type="EMBL" id="QBIY01011163">
    <property type="protein sequence ID" value="RXN34828.1"/>
    <property type="molecule type" value="Genomic_DNA"/>
</dbReference>
<protein>
    <submittedName>
        <fullName evidence="2">Vegetative cell wall gp1-like protein</fullName>
    </submittedName>
</protein>
<gene>
    <name evidence="1" type="ORF">ROHU_006577</name>
    <name evidence="2" type="ORF">ROHU_014606</name>
</gene>
<dbReference type="InterPro" id="IPR052632">
    <property type="entry name" value="MICOS_subunit_Mic19"/>
</dbReference>
<proteinExistence type="predicted"/>
<dbReference type="GO" id="GO:0061617">
    <property type="term" value="C:MICOS complex"/>
    <property type="evidence" value="ECO:0007669"/>
    <property type="project" value="TreeGrafter"/>
</dbReference>
<reference evidence="2 3" key="1">
    <citation type="submission" date="2018-03" db="EMBL/GenBank/DDBJ databases">
        <title>Draft genome sequence of Rohu Carp (Labeo rohita).</title>
        <authorList>
            <person name="Das P."/>
            <person name="Kushwaha B."/>
            <person name="Joshi C.G."/>
            <person name="Kumar D."/>
            <person name="Nagpure N.S."/>
            <person name="Sahoo L."/>
            <person name="Das S.P."/>
            <person name="Bit A."/>
            <person name="Patnaik S."/>
            <person name="Meher P.K."/>
            <person name="Jayasankar P."/>
            <person name="Koringa P.G."/>
            <person name="Patel N.V."/>
            <person name="Hinsu A.T."/>
            <person name="Kumar R."/>
            <person name="Pandey M."/>
            <person name="Agarwal S."/>
            <person name="Srivastava S."/>
            <person name="Singh M."/>
            <person name="Iquebal M.A."/>
            <person name="Jaiswal S."/>
            <person name="Angadi U.B."/>
            <person name="Kumar N."/>
            <person name="Raza M."/>
            <person name="Shah T.M."/>
            <person name="Rai A."/>
            <person name="Jena J.K."/>
        </authorList>
    </citation>
    <scope>NUCLEOTIDE SEQUENCE [LARGE SCALE GENOMIC DNA]</scope>
    <source>
        <strain evidence="2">DASCIFA01</strain>
        <tissue evidence="2">Testis</tissue>
    </source>
</reference>
<accession>A0A498NSS2</accession>
<evidence type="ECO:0000313" key="1">
    <source>
        <dbReference type="EMBL" id="RXN22891.1"/>
    </source>
</evidence>
<dbReference type="EMBL" id="QBIY01012576">
    <property type="protein sequence ID" value="RXN22891.1"/>
    <property type="molecule type" value="Genomic_DNA"/>
</dbReference>
<dbReference type="PANTHER" id="PTHR21588:SF23">
    <property type="entry name" value="MICOS COMPLEX SUBUNIT MIC19 ISOFORM X1"/>
    <property type="match status" value="1"/>
</dbReference>
<dbReference type="AlphaFoldDB" id="A0A498NSS2"/>
<sequence length="72" mass="8458">MVQFTKVTSENYKKGFEDTHNRFRRYQIKPVCSDLQSQILKCYAENKGQTMSCSNIASLYIQCVDRARQNSR</sequence>